<dbReference type="InterPro" id="IPR015240">
    <property type="entry name" value="tRNA_sdUridine_synth_fam1_C"/>
</dbReference>
<dbReference type="Gene3D" id="3.30.2350.10">
    <property type="entry name" value="Pseudouridine synthase"/>
    <property type="match status" value="1"/>
</dbReference>
<proteinExistence type="inferred from homology"/>
<reference evidence="9 10" key="1">
    <citation type="journal article" date="2016" name="Nat. Commun.">
        <title>Thousands of microbial genomes shed light on interconnected biogeochemical processes in an aquifer system.</title>
        <authorList>
            <person name="Anantharaman K."/>
            <person name="Brown C.T."/>
            <person name="Hug L.A."/>
            <person name="Sharon I."/>
            <person name="Castelle C.J."/>
            <person name="Probst A.J."/>
            <person name="Thomas B.C."/>
            <person name="Singh A."/>
            <person name="Wilkins M.J."/>
            <person name="Karaoz U."/>
            <person name="Brodie E.L."/>
            <person name="Williams K.H."/>
            <person name="Hubbard S.S."/>
            <person name="Banfield J.F."/>
        </authorList>
    </citation>
    <scope>NUCLEOTIDE SEQUENCE [LARGE SCALE GENOMIC DNA]</scope>
</reference>
<evidence type="ECO:0000259" key="8">
    <source>
        <dbReference type="Pfam" id="PF16198"/>
    </source>
</evidence>
<evidence type="ECO:0000256" key="3">
    <source>
        <dbReference type="ARBA" id="ARBA00022694"/>
    </source>
</evidence>
<dbReference type="GO" id="GO:0031119">
    <property type="term" value="P:tRNA pseudouridine synthesis"/>
    <property type="evidence" value="ECO:0007669"/>
    <property type="project" value="UniProtKB-UniRule"/>
</dbReference>
<evidence type="ECO:0000256" key="5">
    <source>
        <dbReference type="HAMAP-Rule" id="MF_01080"/>
    </source>
</evidence>
<dbReference type="SUPFAM" id="SSF88697">
    <property type="entry name" value="PUA domain-like"/>
    <property type="match status" value="1"/>
</dbReference>
<dbReference type="Pfam" id="PF16198">
    <property type="entry name" value="TruB_C_2"/>
    <property type="match status" value="1"/>
</dbReference>
<dbReference type="CDD" id="cd21152">
    <property type="entry name" value="PUA_TruB_bacterial"/>
    <property type="match status" value="1"/>
</dbReference>
<dbReference type="HAMAP" id="MF_01080">
    <property type="entry name" value="TruB_bact"/>
    <property type="match status" value="1"/>
</dbReference>
<protein>
    <recommendedName>
        <fullName evidence="5">tRNA pseudouridine synthase B</fullName>
        <ecNumber evidence="5">5.4.99.25</ecNumber>
    </recommendedName>
    <alternativeName>
        <fullName evidence="5">tRNA pseudouridine(55) synthase</fullName>
        <shortName evidence="5">Psi55 synthase</shortName>
    </alternativeName>
    <alternativeName>
        <fullName evidence="5">tRNA pseudouridylate synthase</fullName>
    </alternativeName>
    <alternativeName>
        <fullName evidence="5">tRNA-uridine isomerase</fullName>
    </alternativeName>
</protein>
<gene>
    <name evidence="5" type="primary">truB</name>
    <name evidence="9" type="ORF">A2151_08365</name>
</gene>
<dbReference type="Gene3D" id="2.30.130.10">
    <property type="entry name" value="PUA domain"/>
    <property type="match status" value="1"/>
</dbReference>
<comment type="caution">
    <text evidence="9">The sequence shown here is derived from an EMBL/GenBank/DDBJ whole genome shotgun (WGS) entry which is preliminary data.</text>
</comment>
<evidence type="ECO:0000313" key="9">
    <source>
        <dbReference type="EMBL" id="OGI45770.1"/>
    </source>
</evidence>
<feature type="domain" description="Pseudouridine synthase II N-terminal" evidence="6">
    <location>
        <begin position="33"/>
        <end position="180"/>
    </location>
</feature>
<dbReference type="GO" id="GO:1990481">
    <property type="term" value="P:mRNA pseudouridine synthesis"/>
    <property type="evidence" value="ECO:0007669"/>
    <property type="project" value="TreeGrafter"/>
</dbReference>
<comment type="catalytic activity">
    <reaction evidence="1 5">
        <text>uridine(55) in tRNA = pseudouridine(55) in tRNA</text>
        <dbReference type="Rhea" id="RHEA:42532"/>
        <dbReference type="Rhea" id="RHEA-COMP:10101"/>
        <dbReference type="Rhea" id="RHEA-COMP:10102"/>
        <dbReference type="ChEBI" id="CHEBI:65314"/>
        <dbReference type="ChEBI" id="CHEBI:65315"/>
        <dbReference type="EC" id="5.4.99.25"/>
    </reaction>
</comment>
<dbReference type="PANTHER" id="PTHR13767:SF2">
    <property type="entry name" value="PSEUDOURIDYLATE SYNTHASE TRUB1"/>
    <property type="match status" value="1"/>
</dbReference>
<dbReference type="InterPro" id="IPR014780">
    <property type="entry name" value="tRNA_psdUridine_synth_TruB"/>
</dbReference>
<dbReference type="GO" id="GO:0160148">
    <property type="term" value="F:tRNA pseudouridine(55) synthase activity"/>
    <property type="evidence" value="ECO:0007669"/>
    <property type="project" value="UniProtKB-EC"/>
</dbReference>
<dbReference type="Proteomes" id="UP000178885">
    <property type="component" value="Unassembled WGS sequence"/>
</dbReference>
<dbReference type="Pfam" id="PF09157">
    <property type="entry name" value="TruB-C_2"/>
    <property type="match status" value="1"/>
</dbReference>
<comment type="function">
    <text evidence="5">Responsible for synthesis of pseudouridine from uracil-55 in the psi GC loop of transfer RNAs.</text>
</comment>
<dbReference type="InterPro" id="IPR036974">
    <property type="entry name" value="PUA_sf"/>
</dbReference>
<dbReference type="InterPro" id="IPR032819">
    <property type="entry name" value="TruB_C"/>
</dbReference>
<feature type="domain" description="tRNA pseudouridylate synthase B C-terminal" evidence="8">
    <location>
        <begin position="181"/>
        <end position="239"/>
    </location>
</feature>
<evidence type="ECO:0000256" key="4">
    <source>
        <dbReference type="ARBA" id="ARBA00023235"/>
    </source>
</evidence>
<dbReference type="InterPro" id="IPR020103">
    <property type="entry name" value="PsdUridine_synth_cat_dom_sf"/>
</dbReference>
<evidence type="ECO:0000313" key="10">
    <source>
        <dbReference type="Proteomes" id="UP000178885"/>
    </source>
</evidence>
<feature type="active site" description="Nucleophile" evidence="5">
    <location>
        <position position="48"/>
    </location>
</feature>
<dbReference type="InterPro" id="IPR002501">
    <property type="entry name" value="PsdUridine_synth_N"/>
</dbReference>
<feature type="domain" description="tRNA pseudouridine synthase II TruB subfamily 1 C-terminal" evidence="7">
    <location>
        <begin position="243"/>
        <end position="300"/>
    </location>
</feature>
<dbReference type="EC" id="5.4.99.25" evidence="5"/>
<dbReference type="AlphaFoldDB" id="A0A1F6TKV7"/>
<dbReference type="Pfam" id="PF01509">
    <property type="entry name" value="TruB_N"/>
    <property type="match status" value="1"/>
</dbReference>
<dbReference type="GO" id="GO:0003723">
    <property type="term" value="F:RNA binding"/>
    <property type="evidence" value="ECO:0007669"/>
    <property type="project" value="InterPro"/>
</dbReference>
<accession>A0A1F6TKV7</accession>
<evidence type="ECO:0000256" key="1">
    <source>
        <dbReference type="ARBA" id="ARBA00000385"/>
    </source>
</evidence>
<dbReference type="InterPro" id="IPR015947">
    <property type="entry name" value="PUA-like_sf"/>
</dbReference>
<evidence type="ECO:0000259" key="6">
    <source>
        <dbReference type="Pfam" id="PF01509"/>
    </source>
</evidence>
<evidence type="ECO:0000256" key="2">
    <source>
        <dbReference type="ARBA" id="ARBA00005642"/>
    </source>
</evidence>
<keyword evidence="3 5" id="KW-0819">tRNA processing</keyword>
<dbReference type="SUPFAM" id="SSF55120">
    <property type="entry name" value="Pseudouridine synthase"/>
    <property type="match status" value="1"/>
</dbReference>
<organism evidence="9 10">
    <name type="scientific">Candidatus Muproteobacteria bacterium RBG_16_65_34</name>
    <dbReference type="NCBI Taxonomy" id="1817760"/>
    <lineage>
        <taxon>Bacteria</taxon>
        <taxon>Pseudomonadati</taxon>
        <taxon>Pseudomonadota</taxon>
        <taxon>Candidatus Muproteobacteria</taxon>
    </lineage>
</organism>
<sequence length="306" mass="33212">MVRARRQCLAVDGVLLLDKPAGLSSNQALQAAKRLLNACKAGHTGSLDPIATGLLPLCFGDATRLAQFLLDADKRYWTVLRLGVSTATYDAEGAITQTRPVTVARAEVERALKRFEGEIEQVPPMYSAIKRGGEPLYKLARAGLEVEREPRKVTFREIRLIEFRDDLVELDITCTKGGYVRSLAHDLGEALGCGGHVAQLRRLAVGSLRIEQAVTLAALEAMESPERRAAPLLPMDAVLSGLPDVHLTALATFYLRQGQPVSARHGLTPGAWVRLYEGESRFLGMGQVLEDGRVGPRKLLGAGKSP</sequence>
<name>A0A1F6TKV7_9PROT</name>
<keyword evidence="4 5" id="KW-0413">Isomerase</keyword>
<dbReference type="PANTHER" id="PTHR13767">
    <property type="entry name" value="TRNA-PSEUDOURIDINE SYNTHASE"/>
    <property type="match status" value="1"/>
</dbReference>
<dbReference type="NCBIfam" id="TIGR00431">
    <property type="entry name" value="TruB"/>
    <property type="match status" value="1"/>
</dbReference>
<dbReference type="STRING" id="1817760.A2151_08365"/>
<dbReference type="EMBL" id="MFSU01000096">
    <property type="protein sequence ID" value="OGI45770.1"/>
    <property type="molecule type" value="Genomic_DNA"/>
</dbReference>
<dbReference type="CDD" id="cd02573">
    <property type="entry name" value="PseudoU_synth_EcTruB"/>
    <property type="match status" value="1"/>
</dbReference>
<evidence type="ECO:0000259" key="7">
    <source>
        <dbReference type="Pfam" id="PF09157"/>
    </source>
</evidence>
<comment type="similarity">
    <text evidence="2 5">Belongs to the pseudouridine synthase TruB family. Type 1 subfamily.</text>
</comment>